<reference evidence="1 2" key="1">
    <citation type="journal article" date="2018" name="Front. Plant Sci.">
        <title>Red Clover (Trifolium pratense) and Zigzag Clover (T. medium) - A Picture of Genomic Similarities and Differences.</title>
        <authorList>
            <person name="Dluhosova J."/>
            <person name="Istvanek J."/>
            <person name="Nedelnik J."/>
            <person name="Repkova J."/>
        </authorList>
    </citation>
    <scope>NUCLEOTIDE SEQUENCE [LARGE SCALE GENOMIC DNA]</scope>
    <source>
        <strain evidence="2">cv. 10/8</strain>
        <tissue evidence="1">Leaf</tissue>
    </source>
</reference>
<dbReference type="EMBL" id="LXQA010036200">
    <property type="protein sequence ID" value="MCH97902.1"/>
    <property type="molecule type" value="Genomic_DNA"/>
</dbReference>
<accession>A0A392NDU8</accession>
<protein>
    <submittedName>
        <fullName evidence="1">Uncharacterized protein</fullName>
    </submittedName>
</protein>
<evidence type="ECO:0000313" key="1">
    <source>
        <dbReference type="EMBL" id="MCH97902.1"/>
    </source>
</evidence>
<organism evidence="1 2">
    <name type="scientific">Trifolium medium</name>
    <dbReference type="NCBI Taxonomy" id="97028"/>
    <lineage>
        <taxon>Eukaryota</taxon>
        <taxon>Viridiplantae</taxon>
        <taxon>Streptophyta</taxon>
        <taxon>Embryophyta</taxon>
        <taxon>Tracheophyta</taxon>
        <taxon>Spermatophyta</taxon>
        <taxon>Magnoliopsida</taxon>
        <taxon>eudicotyledons</taxon>
        <taxon>Gunneridae</taxon>
        <taxon>Pentapetalae</taxon>
        <taxon>rosids</taxon>
        <taxon>fabids</taxon>
        <taxon>Fabales</taxon>
        <taxon>Fabaceae</taxon>
        <taxon>Papilionoideae</taxon>
        <taxon>50 kb inversion clade</taxon>
        <taxon>NPAAA clade</taxon>
        <taxon>Hologalegina</taxon>
        <taxon>IRL clade</taxon>
        <taxon>Trifolieae</taxon>
        <taxon>Trifolium</taxon>
    </lineage>
</organism>
<dbReference type="AlphaFoldDB" id="A0A392NDU8"/>
<name>A0A392NDU8_9FABA</name>
<proteinExistence type="predicted"/>
<feature type="non-terminal residue" evidence="1">
    <location>
        <position position="140"/>
    </location>
</feature>
<dbReference type="Proteomes" id="UP000265520">
    <property type="component" value="Unassembled WGS sequence"/>
</dbReference>
<keyword evidence="2" id="KW-1185">Reference proteome</keyword>
<sequence length="140" mass="15611">MTLEESLQGLRKWLCGRCMTIRTLSRACHHSDGLTRVTLGPGEVWSHIVGILKPSTKDLDTLCAKEGLVLDASLLERVLQVPICTVKSIPHSCRLVFSQALKDALYKVVVEPSSIGAWVQLLLLPRCTLQVVKPQNRRDR</sequence>
<evidence type="ECO:0000313" key="2">
    <source>
        <dbReference type="Proteomes" id="UP000265520"/>
    </source>
</evidence>
<gene>
    <name evidence="1" type="ORF">A2U01_0018899</name>
</gene>
<comment type="caution">
    <text evidence="1">The sequence shown here is derived from an EMBL/GenBank/DDBJ whole genome shotgun (WGS) entry which is preliminary data.</text>
</comment>